<name>A0ABR9YNH0_9PROT</name>
<accession>A0ABR9YNH0</accession>
<organism evidence="1 2">
    <name type="scientific">Gluconobacter potus</name>
    <dbReference type="NCBI Taxonomy" id="2724927"/>
    <lineage>
        <taxon>Bacteria</taxon>
        <taxon>Pseudomonadati</taxon>
        <taxon>Pseudomonadota</taxon>
        <taxon>Alphaproteobacteria</taxon>
        <taxon>Acetobacterales</taxon>
        <taxon>Acetobacteraceae</taxon>
        <taxon>Gluconobacter</taxon>
    </lineage>
</organism>
<evidence type="ECO:0000313" key="1">
    <source>
        <dbReference type="EMBL" id="MBF0883352.1"/>
    </source>
</evidence>
<reference evidence="2" key="1">
    <citation type="submission" date="2020-04" db="EMBL/GenBank/DDBJ databases">
        <title>Description of novel Gluconacetobacter.</title>
        <authorList>
            <person name="Sombolestani A."/>
        </authorList>
    </citation>
    <scope>NUCLEOTIDE SEQUENCE [LARGE SCALE GENOMIC DNA]</scope>
    <source>
        <strain evidence="2">R-71646</strain>
    </source>
</reference>
<dbReference type="Proteomes" id="UP000644588">
    <property type="component" value="Unassembled WGS sequence"/>
</dbReference>
<comment type="caution">
    <text evidence="1">The sequence shown here is derived from an EMBL/GenBank/DDBJ whole genome shotgun (WGS) entry which is preliminary data.</text>
</comment>
<reference evidence="1 2" key="2">
    <citation type="submission" date="2020-11" db="EMBL/GenBank/DDBJ databases">
        <title>Description of novel Gluconobacter species.</title>
        <authorList>
            <person name="Cleenwerck I."/>
            <person name="Cnockaert M."/>
            <person name="Borremans W."/>
            <person name="Wieme A.D."/>
            <person name="De Vuyst L."/>
            <person name="Vandamme P."/>
        </authorList>
    </citation>
    <scope>NUCLEOTIDE SEQUENCE [LARGE SCALE GENOMIC DNA]</scope>
    <source>
        <strain evidence="1 2">R-71646</strain>
    </source>
</reference>
<dbReference type="EMBL" id="JABCQF010000007">
    <property type="protein sequence ID" value="MBF0883352.1"/>
    <property type="molecule type" value="Genomic_DNA"/>
</dbReference>
<evidence type="ECO:0000313" key="2">
    <source>
        <dbReference type="Proteomes" id="UP000644588"/>
    </source>
</evidence>
<proteinExistence type="predicted"/>
<gene>
    <name evidence="1" type="ORF">HKD31_11435</name>
</gene>
<keyword evidence="2" id="KW-1185">Reference proteome</keyword>
<sequence length="350" mass="37893">MPFDTEFDILRDRGFVMPEGAGLLASDDVLRTDAMALAAMAGDAAPVLSTSPNGGIPAFMATYVDPKLIEVAFFPMRGAELNGEVKKGDWTTPTAIFPMIESTGQVSSYGDWNNNGTFGLNPSFPDRQSYHYQGIAQWGERQIEMAGKARLQWVAGLRRSAVLKLNKFQNKSYFYGIAGLRNYGYLNDPTLSASITASTKTAGGTTWTTATPEEATDDVITLIGELRTQSSGLVTTESKITIGLSPTRAGLLTKPNQYGLSAMDQITKQYKNLRFVEAVEFGDETGMTVQSMIAIADEIEGQPVSEAAFTEKFRTHPIVTGLSGWEQKMSQGTWGAIIYMPLGVATMAGI</sequence>
<protein>
    <submittedName>
        <fullName evidence="1">DUF2184 domain-containing protein</fullName>
    </submittedName>
</protein>